<keyword evidence="1" id="KW-0812">Transmembrane</keyword>
<organism evidence="3">
    <name type="scientific">Candidatus Kentrum sp. SD</name>
    <dbReference type="NCBI Taxonomy" id="2126332"/>
    <lineage>
        <taxon>Bacteria</taxon>
        <taxon>Pseudomonadati</taxon>
        <taxon>Pseudomonadota</taxon>
        <taxon>Gammaproteobacteria</taxon>
        <taxon>Candidatus Kentrum</taxon>
    </lineage>
</organism>
<feature type="transmembrane region" description="Helical" evidence="1">
    <location>
        <begin position="87"/>
        <end position="105"/>
    </location>
</feature>
<proteinExistence type="predicted"/>
<feature type="transmembrane region" description="Helical" evidence="1">
    <location>
        <begin position="180"/>
        <end position="204"/>
    </location>
</feature>
<reference evidence="3" key="1">
    <citation type="submission" date="2019-02" db="EMBL/GenBank/DDBJ databases">
        <authorList>
            <person name="Gruber-Vodicka R. H."/>
            <person name="Seah K. B. B."/>
        </authorList>
    </citation>
    <scope>NUCLEOTIDE SEQUENCE</scope>
    <source>
        <strain evidence="3">BECK_S1320</strain>
        <strain evidence="2">BECK_S1321</strain>
    </source>
</reference>
<feature type="transmembrane region" description="Helical" evidence="1">
    <location>
        <begin position="6"/>
        <end position="23"/>
    </location>
</feature>
<dbReference type="AlphaFoldDB" id="A0A450YAR3"/>
<feature type="transmembrane region" description="Helical" evidence="1">
    <location>
        <begin position="263"/>
        <end position="283"/>
    </location>
</feature>
<keyword evidence="1" id="KW-0472">Membrane</keyword>
<name>A0A450YAR3_9GAMM</name>
<dbReference type="PANTHER" id="PTHR37308:SF1">
    <property type="entry name" value="POLYPRENYL-PHOSPHATE TRANSPORTER"/>
    <property type="match status" value="1"/>
</dbReference>
<sequence length="286" mass="31810">MGAADIIPGVSGGTMALILGFYTRLIEAIRSFDGTFLLYLYRGELRTAARRIDLVFLLSLASGIVAALLFFTRIVPLPTLLRAHPELVYGLFFGLLIASIGFLIHSLEHIEARHAPWLLFGITVGYWIVNLAPMHTPEEPWFIFMSGSLAICAMILPGISGSFVLLILKKYAYLLDAVSRFDFGVLLPFGFGALVGLLLFSRFLTWLLRNFRQPTFLMIIGVLIGSLWFVWPFQTRAYQDIGGKSYLVGSTPTYPQGFDETTIMVFCLIMIGVITVVALNLLAKRT</sequence>
<dbReference type="PANTHER" id="PTHR37308">
    <property type="entry name" value="INTEGRAL MEMBRANE PROTEIN"/>
    <property type="match status" value="1"/>
</dbReference>
<dbReference type="Pfam" id="PF04018">
    <property type="entry name" value="VCA0040-like"/>
    <property type="match status" value="1"/>
</dbReference>
<feature type="transmembrane region" description="Helical" evidence="1">
    <location>
        <begin position="216"/>
        <end position="233"/>
    </location>
</feature>
<evidence type="ECO:0000313" key="2">
    <source>
        <dbReference type="EMBL" id="VFK36373.1"/>
    </source>
</evidence>
<dbReference type="InterPro" id="IPR007163">
    <property type="entry name" value="VCA0040-like"/>
</dbReference>
<evidence type="ECO:0000256" key="1">
    <source>
        <dbReference type="SAM" id="Phobius"/>
    </source>
</evidence>
<evidence type="ECO:0000313" key="3">
    <source>
        <dbReference type="EMBL" id="VFK38574.1"/>
    </source>
</evidence>
<protein>
    <submittedName>
        <fullName evidence="3">Putative membrane protein</fullName>
    </submittedName>
</protein>
<gene>
    <name evidence="3" type="ORF">BECKSD772E_GA0070983_100139</name>
    <name evidence="2" type="ORF">BECKSD772F_GA0070984_100140</name>
</gene>
<accession>A0A450YAR3</accession>
<keyword evidence="1" id="KW-1133">Transmembrane helix</keyword>
<dbReference type="EMBL" id="CAADFR010000001">
    <property type="protein sequence ID" value="VFK36373.1"/>
    <property type="molecule type" value="Genomic_DNA"/>
</dbReference>
<feature type="transmembrane region" description="Helical" evidence="1">
    <location>
        <begin position="117"/>
        <end position="135"/>
    </location>
</feature>
<feature type="transmembrane region" description="Helical" evidence="1">
    <location>
        <begin position="141"/>
        <end position="168"/>
    </location>
</feature>
<dbReference type="EMBL" id="CAADFU010000001">
    <property type="protein sequence ID" value="VFK38574.1"/>
    <property type="molecule type" value="Genomic_DNA"/>
</dbReference>
<feature type="transmembrane region" description="Helical" evidence="1">
    <location>
        <begin position="54"/>
        <end position="75"/>
    </location>
</feature>